<dbReference type="EMBL" id="HACA01029559">
    <property type="protein sequence ID" value="CDW46920.1"/>
    <property type="molecule type" value="Transcribed_RNA"/>
</dbReference>
<reference evidence="1" key="1">
    <citation type="submission" date="2014-05" db="EMBL/GenBank/DDBJ databases">
        <authorList>
            <person name="Chronopoulou M."/>
        </authorList>
    </citation>
    <scope>NUCLEOTIDE SEQUENCE</scope>
    <source>
        <tissue evidence="1">Whole organism</tissue>
    </source>
</reference>
<dbReference type="AlphaFoldDB" id="A0A0K2V9D5"/>
<name>A0A0K2V9D5_LEPSM</name>
<evidence type="ECO:0000313" key="1">
    <source>
        <dbReference type="EMBL" id="CDW46920.1"/>
    </source>
</evidence>
<sequence>MRALHMMDIPIQWHKHIGVEWNYELT</sequence>
<protein>
    <submittedName>
        <fullName evidence="1">Uncharacterized protein</fullName>
    </submittedName>
</protein>
<proteinExistence type="predicted"/>
<organism evidence="1">
    <name type="scientific">Lepeophtheirus salmonis</name>
    <name type="common">Salmon louse</name>
    <name type="synonym">Caligus salmonis</name>
    <dbReference type="NCBI Taxonomy" id="72036"/>
    <lineage>
        <taxon>Eukaryota</taxon>
        <taxon>Metazoa</taxon>
        <taxon>Ecdysozoa</taxon>
        <taxon>Arthropoda</taxon>
        <taxon>Crustacea</taxon>
        <taxon>Multicrustacea</taxon>
        <taxon>Hexanauplia</taxon>
        <taxon>Copepoda</taxon>
        <taxon>Siphonostomatoida</taxon>
        <taxon>Caligidae</taxon>
        <taxon>Lepeophtheirus</taxon>
    </lineage>
</organism>
<accession>A0A0K2V9D5</accession>